<evidence type="ECO:0000313" key="2">
    <source>
        <dbReference type="EMBL" id="KAK6940504.1"/>
    </source>
</evidence>
<keyword evidence="3" id="KW-1185">Reference proteome</keyword>
<gene>
    <name evidence="2" type="ORF">RJ641_030035</name>
</gene>
<organism evidence="2 3">
    <name type="scientific">Dillenia turbinata</name>
    <dbReference type="NCBI Taxonomy" id="194707"/>
    <lineage>
        <taxon>Eukaryota</taxon>
        <taxon>Viridiplantae</taxon>
        <taxon>Streptophyta</taxon>
        <taxon>Embryophyta</taxon>
        <taxon>Tracheophyta</taxon>
        <taxon>Spermatophyta</taxon>
        <taxon>Magnoliopsida</taxon>
        <taxon>eudicotyledons</taxon>
        <taxon>Gunneridae</taxon>
        <taxon>Pentapetalae</taxon>
        <taxon>Dilleniales</taxon>
        <taxon>Dilleniaceae</taxon>
        <taxon>Dillenia</taxon>
    </lineage>
</organism>
<dbReference type="AlphaFoldDB" id="A0AAN8VZC8"/>
<accession>A0AAN8VZC8</accession>
<sequence>MAKSSDNKTLDHDPSPLPSPSPSSDWKQRILIPTILAGITGGGVGALSKHRKVHGLSTISATYAANYAIVTGCYCENGKFEEWEEEKRFLKNQLLDLSSLGAREFVRASRGGQLGAIKYSVIFAVAGSTFDFAILKLQPWLKSFTDLNNKDGSWFKLPEWSPIQVLDEEALAAKRAREQQFYSQRGLNNLNKEKT</sequence>
<feature type="region of interest" description="Disordered" evidence="1">
    <location>
        <begin position="1"/>
        <end position="26"/>
    </location>
</feature>
<comment type="caution">
    <text evidence="2">The sequence shown here is derived from an EMBL/GenBank/DDBJ whole genome shotgun (WGS) entry which is preliminary data.</text>
</comment>
<dbReference type="Proteomes" id="UP001370490">
    <property type="component" value="Unassembled WGS sequence"/>
</dbReference>
<dbReference type="EMBL" id="JBAMMX010000005">
    <property type="protein sequence ID" value="KAK6940504.1"/>
    <property type="molecule type" value="Genomic_DNA"/>
</dbReference>
<evidence type="ECO:0000313" key="3">
    <source>
        <dbReference type="Proteomes" id="UP001370490"/>
    </source>
</evidence>
<reference evidence="2 3" key="1">
    <citation type="submission" date="2023-12" db="EMBL/GenBank/DDBJ databases">
        <title>A high-quality genome assembly for Dillenia turbinata (Dilleniales).</title>
        <authorList>
            <person name="Chanderbali A."/>
        </authorList>
    </citation>
    <scope>NUCLEOTIDE SEQUENCE [LARGE SCALE GENOMIC DNA]</scope>
    <source>
        <strain evidence="2">LSX21</strain>
        <tissue evidence="2">Leaf</tissue>
    </source>
</reference>
<feature type="compositionally biased region" description="Basic and acidic residues" evidence="1">
    <location>
        <begin position="1"/>
        <end position="14"/>
    </location>
</feature>
<proteinExistence type="predicted"/>
<protein>
    <submittedName>
        <fullName evidence="2">Uncharacterized protein</fullName>
    </submittedName>
</protein>
<name>A0AAN8VZC8_9MAGN</name>
<evidence type="ECO:0000256" key="1">
    <source>
        <dbReference type="SAM" id="MobiDB-lite"/>
    </source>
</evidence>